<evidence type="ECO:0000256" key="3">
    <source>
        <dbReference type="SAM" id="SignalP"/>
    </source>
</evidence>
<keyword evidence="2" id="KW-0812">Transmembrane</keyword>
<proteinExistence type="predicted"/>
<feature type="region of interest" description="Disordered" evidence="1">
    <location>
        <begin position="355"/>
        <end position="379"/>
    </location>
</feature>
<feature type="chain" id="PRO_5046699135" evidence="3">
    <location>
        <begin position="19"/>
        <end position="379"/>
    </location>
</feature>
<feature type="signal peptide" evidence="3">
    <location>
        <begin position="1"/>
        <end position="18"/>
    </location>
</feature>
<evidence type="ECO:0000313" key="4">
    <source>
        <dbReference type="EMBL" id="KAJ6231037.1"/>
    </source>
</evidence>
<dbReference type="Proteomes" id="UP001150062">
    <property type="component" value="Unassembled WGS sequence"/>
</dbReference>
<dbReference type="EMBL" id="JAOAOG010000304">
    <property type="protein sequence ID" value="KAJ6231037.1"/>
    <property type="molecule type" value="Genomic_DNA"/>
</dbReference>
<reference evidence="4" key="1">
    <citation type="submission" date="2022-08" db="EMBL/GenBank/DDBJ databases">
        <title>Novel sulfate-reducing endosymbionts in the free-living metamonad Anaeramoeba.</title>
        <authorList>
            <person name="Jerlstrom-Hultqvist J."/>
            <person name="Cepicka I."/>
            <person name="Gallot-Lavallee L."/>
            <person name="Salas-Leiva D."/>
            <person name="Curtis B.A."/>
            <person name="Zahonova K."/>
            <person name="Pipaliya S."/>
            <person name="Dacks J."/>
            <person name="Roger A.J."/>
        </authorList>
    </citation>
    <scope>NUCLEOTIDE SEQUENCE</scope>
    <source>
        <strain evidence="4">Schooner1</strain>
    </source>
</reference>
<feature type="compositionally biased region" description="Polar residues" evidence="1">
    <location>
        <begin position="355"/>
        <end position="371"/>
    </location>
</feature>
<gene>
    <name evidence="4" type="ORF">M0813_00853</name>
</gene>
<comment type="caution">
    <text evidence="4">The sequence shown here is derived from an EMBL/GenBank/DDBJ whole genome shotgun (WGS) entry which is preliminary data.</text>
</comment>
<keyword evidence="3" id="KW-0732">Signal</keyword>
<evidence type="ECO:0000313" key="5">
    <source>
        <dbReference type="Proteomes" id="UP001150062"/>
    </source>
</evidence>
<dbReference type="InterPro" id="IPR052326">
    <property type="entry name" value="Diff-Dev_Assoc_Protein"/>
</dbReference>
<keyword evidence="2" id="KW-0472">Membrane</keyword>
<sequence length="379" mass="42065">MKIIVFLFFIVLLLKIECAYTKYADLGDKCNPTENLMCYPYLWCNSDNKCVKDNINEKCNDNSDCSGGLCSEGVCSAKRSNGDQCYGNDDCKSEKCSDSKCVGSFALNEQCDKSVPRKCNNGLFCNSSSICQSYNLENQECTSTQPTDADFFISCEPGFYCDIGGSNTCVRPFSVPESSACGSSFVCKKFLACQNNTCTSKYEKCDDALMQCPTSGWCKQKTENSGECVWTSNPDVQDVDDNFVECTRKNKCPIDIEPVPGTCAYDKCFDLWQLLECGDQKDHPNTFYHHNPFSCTTPSPTPTNTDEGKSHKVMIAVVSSILGVIAIVLICFVIFIKKRNKRLLEKETEYNRTVIGSGSSTKQPFADQNNGSDERSTLL</sequence>
<keyword evidence="2" id="KW-1133">Transmembrane helix</keyword>
<organism evidence="4 5">
    <name type="scientific">Anaeramoeba flamelloides</name>
    <dbReference type="NCBI Taxonomy" id="1746091"/>
    <lineage>
        <taxon>Eukaryota</taxon>
        <taxon>Metamonada</taxon>
        <taxon>Anaeramoebidae</taxon>
        <taxon>Anaeramoeba</taxon>
    </lineage>
</organism>
<accession>A0ABQ8XEG0</accession>
<name>A0ABQ8XEG0_9EUKA</name>
<keyword evidence="5" id="KW-1185">Reference proteome</keyword>
<evidence type="ECO:0000256" key="1">
    <source>
        <dbReference type="SAM" id="MobiDB-lite"/>
    </source>
</evidence>
<evidence type="ECO:0000256" key="2">
    <source>
        <dbReference type="SAM" id="Phobius"/>
    </source>
</evidence>
<protein>
    <submittedName>
        <fullName evidence="4">Dd-gdca protein</fullName>
    </submittedName>
</protein>
<feature type="transmembrane region" description="Helical" evidence="2">
    <location>
        <begin position="313"/>
        <end position="336"/>
    </location>
</feature>
<dbReference type="PANTHER" id="PTHR33459:SF7">
    <property type="entry name" value="DD-GDCA PROTEIN"/>
    <property type="match status" value="1"/>
</dbReference>
<dbReference type="PANTHER" id="PTHR33459">
    <property type="entry name" value="DD-GDCA PROTEIN"/>
    <property type="match status" value="1"/>
</dbReference>